<dbReference type="EMBL" id="JAUJFI010000221">
    <property type="protein sequence ID" value="MDQ2106273.1"/>
    <property type="molecule type" value="Genomic_DNA"/>
</dbReference>
<proteinExistence type="predicted"/>
<dbReference type="RefSeq" id="WP_306711498.1">
    <property type="nucleotide sequence ID" value="NZ_JAUJFI010000221.1"/>
</dbReference>
<feature type="region of interest" description="Disordered" evidence="8">
    <location>
        <begin position="504"/>
        <end position="524"/>
    </location>
</feature>
<comment type="catalytic activity">
    <reaction evidence="1">
        <text>ATP + protein L-histidine = ADP + protein N-phospho-L-histidine.</text>
        <dbReference type="EC" id="2.7.13.3"/>
    </reaction>
</comment>
<evidence type="ECO:0000259" key="10">
    <source>
        <dbReference type="PROSITE" id="PS50109"/>
    </source>
</evidence>
<feature type="domain" description="Histidine kinase" evidence="10">
    <location>
        <begin position="364"/>
        <end position="567"/>
    </location>
</feature>
<reference evidence="11 12" key="1">
    <citation type="submission" date="2023-06" db="EMBL/GenBank/DDBJ databases">
        <title>Azospirillum isscasensis sp.nov, a bacterium isolated from rhizosphere soil of rice.</title>
        <authorList>
            <person name="Wang H."/>
        </authorList>
    </citation>
    <scope>NUCLEOTIDE SEQUENCE [LARGE SCALE GENOMIC DNA]</scope>
    <source>
        <strain evidence="11 12">C340-1</strain>
    </source>
</reference>
<keyword evidence="3" id="KW-0597">Phosphoprotein</keyword>
<dbReference type="GO" id="GO:0016301">
    <property type="term" value="F:kinase activity"/>
    <property type="evidence" value="ECO:0007669"/>
    <property type="project" value="UniProtKB-KW"/>
</dbReference>
<dbReference type="InterPro" id="IPR003594">
    <property type="entry name" value="HATPase_dom"/>
</dbReference>
<dbReference type="PROSITE" id="PS50109">
    <property type="entry name" value="HIS_KIN"/>
    <property type="match status" value="1"/>
</dbReference>
<evidence type="ECO:0000256" key="6">
    <source>
        <dbReference type="ARBA" id="ARBA00022777"/>
    </source>
</evidence>
<evidence type="ECO:0000256" key="3">
    <source>
        <dbReference type="ARBA" id="ARBA00022553"/>
    </source>
</evidence>
<keyword evidence="6 11" id="KW-0418">Kinase</keyword>
<gene>
    <name evidence="11" type="ORF">QSG27_26510</name>
</gene>
<comment type="caution">
    <text evidence="11">The sequence shown here is derived from an EMBL/GenBank/DDBJ whole genome shotgun (WGS) entry which is preliminary data.</text>
</comment>
<evidence type="ECO:0000256" key="4">
    <source>
        <dbReference type="ARBA" id="ARBA00022679"/>
    </source>
</evidence>
<keyword evidence="9" id="KW-0812">Transmembrane</keyword>
<keyword evidence="12" id="KW-1185">Reference proteome</keyword>
<dbReference type="SMART" id="SM00387">
    <property type="entry name" value="HATPase_c"/>
    <property type="match status" value="1"/>
</dbReference>
<accession>A0ABU0WPV9</accession>
<keyword evidence="9" id="KW-1133">Transmembrane helix</keyword>
<organism evidence="11 12">
    <name type="scientific">Azospirillum isscasi</name>
    <dbReference type="NCBI Taxonomy" id="3053926"/>
    <lineage>
        <taxon>Bacteria</taxon>
        <taxon>Pseudomonadati</taxon>
        <taxon>Pseudomonadota</taxon>
        <taxon>Alphaproteobacteria</taxon>
        <taxon>Rhodospirillales</taxon>
        <taxon>Azospirillaceae</taxon>
        <taxon>Azospirillum</taxon>
    </lineage>
</organism>
<dbReference type="Pfam" id="PF02518">
    <property type="entry name" value="HATPase_c"/>
    <property type="match status" value="1"/>
</dbReference>
<dbReference type="Proteomes" id="UP001227317">
    <property type="component" value="Unassembled WGS sequence"/>
</dbReference>
<dbReference type="InterPro" id="IPR011495">
    <property type="entry name" value="Sig_transdc_His_kin_sub2_dim/P"/>
</dbReference>
<name>A0ABU0WPV9_9PROT</name>
<evidence type="ECO:0000256" key="7">
    <source>
        <dbReference type="ARBA" id="ARBA00022840"/>
    </source>
</evidence>
<dbReference type="SUPFAM" id="SSF55874">
    <property type="entry name" value="ATPase domain of HSP90 chaperone/DNA topoisomerase II/histidine kinase"/>
    <property type="match status" value="1"/>
</dbReference>
<keyword evidence="9" id="KW-0472">Membrane</keyword>
<keyword evidence="5" id="KW-0547">Nucleotide-binding</keyword>
<keyword evidence="7" id="KW-0067">ATP-binding</keyword>
<dbReference type="InterPro" id="IPR005467">
    <property type="entry name" value="His_kinase_dom"/>
</dbReference>
<evidence type="ECO:0000256" key="5">
    <source>
        <dbReference type="ARBA" id="ARBA00022741"/>
    </source>
</evidence>
<evidence type="ECO:0000256" key="9">
    <source>
        <dbReference type="SAM" id="Phobius"/>
    </source>
</evidence>
<evidence type="ECO:0000256" key="8">
    <source>
        <dbReference type="SAM" id="MobiDB-lite"/>
    </source>
</evidence>
<dbReference type="Gene3D" id="3.30.565.10">
    <property type="entry name" value="Histidine kinase-like ATPase, C-terminal domain"/>
    <property type="match status" value="1"/>
</dbReference>
<keyword evidence="4" id="KW-0808">Transferase</keyword>
<dbReference type="InterPro" id="IPR004358">
    <property type="entry name" value="Sig_transdc_His_kin-like_C"/>
</dbReference>
<dbReference type="CDD" id="cd12914">
    <property type="entry name" value="PDC1_DGC_like"/>
    <property type="match status" value="1"/>
</dbReference>
<dbReference type="InterPro" id="IPR036890">
    <property type="entry name" value="HATPase_C_sf"/>
</dbReference>
<evidence type="ECO:0000256" key="2">
    <source>
        <dbReference type="ARBA" id="ARBA00012438"/>
    </source>
</evidence>
<dbReference type="EC" id="2.7.13.3" evidence="2"/>
<dbReference type="Pfam" id="PF07568">
    <property type="entry name" value="HisKA_2"/>
    <property type="match status" value="1"/>
</dbReference>
<dbReference type="PANTHER" id="PTHR41523:SF8">
    <property type="entry name" value="ETHYLENE RESPONSE SENSOR PROTEIN"/>
    <property type="match status" value="1"/>
</dbReference>
<evidence type="ECO:0000313" key="11">
    <source>
        <dbReference type="EMBL" id="MDQ2106273.1"/>
    </source>
</evidence>
<sequence length="574" mass="62234">MLVRHEPTTFHPLAPAHMPLRALRSKGSPLLYRMPGSALVLLVCAVALLLTLGLSASFAWRDRAAAIQHAHDTAGNASLLVAEHAARLVETSDLILKQAVQFAGPADTPLPTDRAAWERLAALARGTPYLVAVTLIDSRGDATLTTRRFPTPPMNVADRDYFQAQAAGGGLHISALDRSRYGNEPLILLSRPLAAAPGRFRGVALVAVSPRYIRDIYKSFDFDYARSITLRRADGTVLLHETQGPDATDSAAAEAAGEPEISALRRVDSVPLTAEVSIPVSSVMERWHGQLWTYISYALAALAAVSVIGGLALQRTRRERQAENALQHAYDTLEERVRQRTAELERTNAQLETVVTDKEVLLKEVQHRVKNNLQVICSLLRLQAARIDEPARRAFDESLRRIQCMSLMQELLYRSDQPARIDFADYLRQLCDGLVRSGNPTGARLTVNAPQPWSLDVDQATPLALIASELVSNALLHAFPPGHPGTVTVELRPEGAEGMRMTVRDDGAGLPPDQTGPQTPADEKRRNGLGLVLVRALAQQAGAAITVEHGPDGGPGTRFVVAVPTLSKAQTKAA</sequence>
<dbReference type="PANTHER" id="PTHR41523">
    <property type="entry name" value="TWO-COMPONENT SYSTEM SENSOR PROTEIN"/>
    <property type="match status" value="1"/>
</dbReference>
<protein>
    <recommendedName>
        <fullName evidence="2">histidine kinase</fullName>
        <ecNumber evidence="2">2.7.13.3</ecNumber>
    </recommendedName>
</protein>
<dbReference type="Gene3D" id="3.30.450.20">
    <property type="entry name" value="PAS domain"/>
    <property type="match status" value="2"/>
</dbReference>
<evidence type="ECO:0000313" key="12">
    <source>
        <dbReference type="Proteomes" id="UP001227317"/>
    </source>
</evidence>
<feature type="transmembrane region" description="Helical" evidence="9">
    <location>
        <begin position="291"/>
        <end position="313"/>
    </location>
</feature>
<dbReference type="PRINTS" id="PR00344">
    <property type="entry name" value="BCTRLSENSOR"/>
</dbReference>
<evidence type="ECO:0000256" key="1">
    <source>
        <dbReference type="ARBA" id="ARBA00000085"/>
    </source>
</evidence>